<dbReference type="InterPro" id="IPR047252">
    <property type="entry name" value="TP53BP1-like"/>
</dbReference>
<name>A0A2H3BXP1_9AGAR</name>
<dbReference type="GO" id="GO:0042393">
    <property type="term" value="F:histone binding"/>
    <property type="evidence" value="ECO:0007669"/>
    <property type="project" value="TreeGrafter"/>
</dbReference>
<dbReference type="CDD" id="cd17745">
    <property type="entry name" value="BRCT_p53bp1_rpt1"/>
    <property type="match status" value="1"/>
</dbReference>
<dbReference type="GO" id="GO:0000077">
    <property type="term" value="P:DNA damage checkpoint signaling"/>
    <property type="evidence" value="ECO:0007669"/>
    <property type="project" value="TreeGrafter"/>
</dbReference>
<keyword evidence="6" id="KW-1185">Reference proteome</keyword>
<protein>
    <recommendedName>
        <fullName evidence="4">BRCT domain-containing protein</fullName>
    </recommendedName>
</protein>
<dbReference type="GO" id="GO:0045944">
    <property type="term" value="P:positive regulation of transcription by RNA polymerase II"/>
    <property type="evidence" value="ECO:0007669"/>
    <property type="project" value="TreeGrafter"/>
</dbReference>
<dbReference type="STRING" id="1076256.A0A2H3BXP1"/>
<dbReference type="Gene3D" id="3.40.50.10190">
    <property type="entry name" value="BRCT domain"/>
    <property type="match status" value="1"/>
</dbReference>
<dbReference type="PROSITE" id="PS51257">
    <property type="entry name" value="PROKAR_LIPOPROTEIN"/>
    <property type="match status" value="1"/>
</dbReference>
<dbReference type="AlphaFoldDB" id="A0A2H3BXP1"/>
<evidence type="ECO:0000259" key="4">
    <source>
        <dbReference type="PROSITE" id="PS50172"/>
    </source>
</evidence>
<dbReference type="PROSITE" id="PS50172">
    <property type="entry name" value="BRCT"/>
    <property type="match status" value="1"/>
</dbReference>
<keyword evidence="3" id="KW-0539">Nucleus</keyword>
<feature type="domain" description="BRCT" evidence="4">
    <location>
        <begin position="18"/>
        <end position="133"/>
    </location>
</feature>
<dbReference type="PANTHER" id="PTHR15321">
    <property type="entry name" value="TUMOR SUPPRESSOR P53-BINDING PROTEIN 1"/>
    <property type="match status" value="1"/>
</dbReference>
<sequence length="207" mass="23968">MSMLRISRTILKNSWNDRAVGIFSGYNFILSCSEDRSKRDSFSSRIKNAGGKVITDWTNALELDGTHTTTNKWVINDRDAKWRLSSVERLLTSTTRSPKYLTALVLDIPCIRLRWIEESLKANEVLDWGSHLFEAGRYRFDGSLISQMVNLEWGTDQGIKMEDIMHNPVAMKVLREKKDICYSEEFFPQSKHGVIARRNVRRQPCVH</sequence>
<keyword evidence="2" id="KW-0227">DNA damage</keyword>
<dbReference type="Proteomes" id="UP000218334">
    <property type="component" value="Unassembled WGS sequence"/>
</dbReference>
<dbReference type="PANTHER" id="PTHR15321:SF3">
    <property type="entry name" value="TP53-BINDING PROTEIN 1"/>
    <property type="match status" value="1"/>
</dbReference>
<dbReference type="SUPFAM" id="SSF52113">
    <property type="entry name" value="BRCT domain"/>
    <property type="match status" value="1"/>
</dbReference>
<evidence type="ECO:0000256" key="2">
    <source>
        <dbReference type="ARBA" id="ARBA00022763"/>
    </source>
</evidence>
<evidence type="ECO:0000256" key="3">
    <source>
        <dbReference type="ARBA" id="ARBA00023242"/>
    </source>
</evidence>
<dbReference type="InterPro" id="IPR001357">
    <property type="entry name" value="BRCT_dom"/>
</dbReference>
<dbReference type="EMBL" id="KZ293425">
    <property type="protein sequence ID" value="PBK70818.1"/>
    <property type="molecule type" value="Genomic_DNA"/>
</dbReference>
<dbReference type="InterPro" id="IPR036420">
    <property type="entry name" value="BRCT_dom_sf"/>
</dbReference>
<dbReference type="SMART" id="SM00292">
    <property type="entry name" value="BRCT"/>
    <property type="match status" value="1"/>
</dbReference>
<evidence type="ECO:0000313" key="5">
    <source>
        <dbReference type="EMBL" id="PBK70818.1"/>
    </source>
</evidence>
<dbReference type="Pfam" id="PF00533">
    <property type="entry name" value="BRCT"/>
    <property type="match status" value="1"/>
</dbReference>
<organism evidence="5 6">
    <name type="scientific">Armillaria solidipes</name>
    <dbReference type="NCBI Taxonomy" id="1076256"/>
    <lineage>
        <taxon>Eukaryota</taxon>
        <taxon>Fungi</taxon>
        <taxon>Dikarya</taxon>
        <taxon>Basidiomycota</taxon>
        <taxon>Agaricomycotina</taxon>
        <taxon>Agaricomycetes</taxon>
        <taxon>Agaricomycetidae</taxon>
        <taxon>Agaricales</taxon>
        <taxon>Marasmiineae</taxon>
        <taxon>Physalacriaceae</taxon>
        <taxon>Armillaria</taxon>
    </lineage>
</organism>
<comment type="subcellular location">
    <subcellularLocation>
        <location evidence="1">Nucleus</location>
    </subcellularLocation>
</comment>
<dbReference type="InterPro" id="IPR047249">
    <property type="entry name" value="BRCT_p53bp1-like_rpt1"/>
</dbReference>
<proteinExistence type="predicted"/>
<dbReference type="GO" id="GO:0005634">
    <property type="term" value="C:nucleus"/>
    <property type="evidence" value="ECO:0007669"/>
    <property type="project" value="UniProtKB-SubCell"/>
</dbReference>
<evidence type="ECO:0000256" key="1">
    <source>
        <dbReference type="ARBA" id="ARBA00004123"/>
    </source>
</evidence>
<evidence type="ECO:0000313" key="6">
    <source>
        <dbReference type="Proteomes" id="UP000218334"/>
    </source>
</evidence>
<gene>
    <name evidence="5" type="ORF">ARMSODRAFT_93257</name>
</gene>
<reference evidence="6" key="1">
    <citation type="journal article" date="2017" name="Nat. Ecol. Evol.">
        <title>Genome expansion and lineage-specific genetic innovations in the forest pathogenic fungi Armillaria.</title>
        <authorList>
            <person name="Sipos G."/>
            <person name="Prasanna A.N."/>
            <person name="Walter M.C."/>
            <person name="O'Connor E."/>
            <person name="Balint B."/>
            <person name="Krizsan K."/>
            <person name="Kiss B."/>
            <person name="Hess J."/>
            <person name="Varga T."/>
            <person name="Slot J."/>
            <person name="Riley R."/>
            <person name="Boka B."/>
            <person name="Rigling D."/>
            <person name="Barry K."/>
            <person name="Lee J."/>
            <person name="Mihaltcheva S."/>
            <person name="LaButti K."/>
            <person name="Lipzen A."/>
            <person name="Waldron R."/>
            <person name="Moloney N.M."/>
            <person name="Sperisen C."/>
            <person name="Kredics L."/>
            <person name="Vagvoelgyi C."/>
            <person name="Patrignani A."/>
            <person name="Fitzpatrick D."/>
            <person name="Nagy I."/>
            <person name="Doyle S."/>
            <person name="Anderson J.B."/>
            <person name="Grigoriev I.V."/>
            <person name="Gueldener U."/>
            <person name="Muensterkoetter M."/>
            <person name="Nagy L.G."/>
        </authorList>
    </citation>
    <scope>NUCLEOTIDE SEQUENCE [LARGE SCALE GENOMIC DNA]</scope>
    <source>
        <strain evidence="6">28-4</strain>
    </source>
</reference>
<accession>A0A2H3BXP1</accession>